<keyword evidence="5" id="KW-0411">Iron-sulfur</keyword>
<gene>
    <name evidence="6" type="ORF">ACFPTN_02655</name>
</gene>
<evidence type="ECO:0000313" key="7">
    <source>
        <dbReference type="Proteomes" id="UP001595974"/>
    </source>
</evidence>
<dbReference type="Proteomes" id="UP001595974">
    <property type="component" value="Unassembled WGS sequence"/>
</dbReference>
<reference evidence="7" key="1">
    <citation type="journal article" date="2019" name="Int. J. Syst. Evol. Microbiol.">
        <title>The Global Catalogue of Microorganisms (GCM) 10K type strain sequencing project: providing services to taxonomists for standard genome sequencing and annotation.</title>
        <authorList>
            <consortium name="The Broad Institute Genomics Platform"/>
            <consortium name="The Broad Institute Genome Sequencing Center for Infectious Disease"/>
            <person name="Wu L."/>
            <person name="Ma J."/>
        </authorList>
    </citation>
    <scope>NUCLEOTIDE SEQUENCE [LARGE SCALE GENOMIC DNA]</scope>
    <source>
        <strain evidence="7">SHR3</strain>
    </source>
</reference>
<name>A0ABW1AM74_9RHOO</name>
<dbReference type="Gene3D" id="3.20.20.70">
    <property type="entry name" value="Aldolase class I"/>
    <property type="match status" value="1"/>
</dbReference>
<organism evidence="6 7">
    <name type="scientific">Thauera sinica</name>
    <dbReference type="NCBI Taxonomy" id="2665146"/>
    <lineage>
        <taxon>Bacteria</taxon>
        <taxon>Pseudomonadati</taxon>
        <taxon>Pseudomonadota</taxon>
        <taxon>Betaproteobacteria</taxon>
        <taxon>Rhodocyclales</taxon>
        <taxon>Zoogloeaceae</taxon>
        <taxon>Thauera</taxon>
    </lineage>
</organism>
<comment type="cofactor">
    <cofactor evidence="1">
        <name>[4Fe-4S] cluster</name>
        <dbReference type="ChEBI" id="CHEBI:49883"/>
    </cofactor>
</comment>
<dbReference type="SUPFAM" id="SSF102114">
    <property type="entry name" value="Radical SAM enzymes"/>
    <property type="match status" value="1"/>
</dbReference>
<evidence type="ECO:0000256" key="5">
    <source>
        <dbReference type="ARBA" id="ARBA00023014"/>
    </source>
</evidence>
<dbReference type="InterPro" id="IPR058240">
    <property type="entry name" value="rSAM_sf"/>
</dbReference>
<dbReference type="InterPro" id="IPR013785">
    <property type="entry name" value="Aldolase_TIM"/>
</dbReference>
<evidence type="ECO:0000256" key="4">
    <source>
        <dbReference type="ARBA" id="ARBA00023004"/>
    </source>
</evidence>
<dbReference type="RefSeq" id="WP_096445803.1">
    <property type="nucleotide sequence ID" value="NZ_JBHSOG010000008.1"/>
</dbReference>
<dbReference type="InterPro" id="IPR007197">
    <property type="entry name" value="rSAM"/>
</dbReference>
<evidence type="ECO:0000313" key="6">
    <source>
        <dbReference type="EMBL" id="MFC5768261.1"/>
    </source>
</evidence>
<comment type="caution">
    <text evidence="6">The sequence shown here is derived from an EMBL/GenBank/DDBJ whole genome shotgun (WGS) entry which is preliminary data.</text>
</comment>
<dbReference type="EMBL" id="JBHSOG010000008">
    <property type="protein sequence ID" value="MFC5768261.1"/>
    <property type="molecule type" value="Genomic_DNA"/>
</dbReference>
<evidence type="ECO:0000256" key="1">
    <source>
        <dbReference type="ARBA" id="ARBA00001966"/>
    </source>
</evidence>
<evidence type="ECO:0000256" key="3">
    <source>
        <dbReference type="ARBA" id="ARBA00022723"/>
    </source>
</evidence>
<proteinExistence type="predicted"/>
<accession>A0ABW1AM74</accession>
<keyword evidence="2" id="KW-0949">S-adenosyl-L-methionine</keyword>
<sequence length="293" mass="31621">MISDSSRAARPLSVRDHDRDLAGLTYVYPVLSRRAGGVSVGINLNPNNACNWHCAYCQVPGLVRGKAPVIDLEVLEAELRGFLHDLVHGDGLRRLAPEGARVICDIAFSGNGEPTSAEAFPQVVERVLALRDEFGLGARTDAEPVPVRLITNGSLMAQARVQQGVSRLGEAGGEVWFKVDAGTTAAIERINGVHLAPDVLARHLARCAGLCATWVQTCMFRWDGAAPSDDDVEAYLEVLRQAGIHRLRGVLLYGIARPSMQPEAVRLSPLAPEDLEAIGERIKKEGLTVRVSP</sequence>
<keyword evidence="7" id="KW-1185">Reference proteome</keyword>
<keyword evidence="4" id="KW-0408">Iron</keyword>
<keyword evidence="3" id="KW-0479">Metal-binding</keyword>
<evidence type="ECO:0000256" key="2">
    <source>
        <dbReference type="ARBA" id="ARBA00022691"/>
    </source>
</evidence>
<dbReference type="SFLD" id="SFLDS00029">
    <property type="entry name" value="Radical_SAM"/>
    <property type="match status" value="1"/>
</dbReference>
<dbReference type="CDD" id="cd01335">
    <property type="entry name" value="Radical_SAM"/>
    <property type="match status" value="1"/>
</dbReference>
<protein>
    <submittedName>
        <fullName evidence="6">Radical SAM protein</fullName>
    </submittedName>
</protein>